<reference evidence="3" key="1">
    <citation type="submission" date="2022-11" db="UniProtKB">
        <authorList>
            <consortium name="WormBaseParasite"/>
        </authorList>
    </citation>
    <scope>IDENTIFICATION</scope>
</reference>
<evidence type="ECO:0000313" key="3">
    <source>
        <dbReference type="WBParaSite" id="PSAMB.scaffold11532size3287.g34213.t1"/>
    </source>
</evidence>
<sequence length="214" mass="23250">MDRGAASSPTRFISEDLSEEEDEESFCLEQPRGATPIHDRSFGFDNGSFLSCNSPLLKDVVGENHRITVPVRIPSLEDMSPIAKRRRPPPMSSSGDTVGEGFGAMGKTLSARSDVKGKAKKQTSTPITNSMRRDSKTPQVSSVLFETPGTSEFGAGEPSRFVDSREIVALSVVEDSLVESLDECDGDIVVADEAQPIDCSYVWLFDENNPSKTL</sequence>
<feature type="compositionally biased region" description="Acidic residues" evidence="1">
    <location>
        <begin position="16"/>
        <end position="26"/>
    </location>
</feature>
<accession>A0A914UQ90</accession>
<name>A0A914UQ90_9BILA</name>
<protein>
    <submittedName>
        <fullName evidence="3">Uncharacterized protein</fullName>
    </submittedName>
</protein>
<dbReference type="Proteomes" id="UP000887566">
    <property type="component" value="Unplaced"/>
</dbReference>
<feature type="region of interest" description="Disordered" evidence="1">
    <location>
        <begin position="1"/>
        <end position="26"/>
    </location>
</feature>
<feature type="region of interest" description="Disordered" evidence="1">
    <location>
        <begin position="113"/>
        <end position="140"/>
    </location>
</feature>
<organism evidence="2 3">
    <name type="scientific">Plectus sambesii</name>
    <dbReference type="NCBI Taxonomy" id="2011161"/>
    <lineage>
        <taxon>Eukaryota</taxon>
        <taxon>Metazoa</taxon>
        <taxon>Ecdysozoa</taxon>
        <taxon>Nematoda</taxon>
        <taxon>Chromadorea</taxon>
        <taxon>Plectida</taxon>
        <taxon>Plectina</taxon>
        <taxon>Plectoidea</taxon>
        <taxon>Plectidae</taxon>
        <taxon>Plectus</taxon>
    </lineage>
</organism>
<proteinExistence type="predicted"/>
<keyword evidence="2" id="KW-1185">Reference proteome</keyword>
<evidence type="ECO:0000313" key="2">
    <source>
        <dbReference type="Proteomes" id="UP000887566"/>
    </source>
</evidence>
<evidence type="ECO:0000256" key="1">
    <source>
        <dbReference type="SAM" id="MobiDB-lite"/>
    </source>
</evidence>
<dbReference type="WBParaSite" id="PSAMB.scaffold11532size3287.g34213.t1">
    <property type="protein sequence ID" value="PSAMB.scaffold11532size3287.g34213.t1"/>
    <property type="gene ID" value="PSAMB.scaffold11532size3287.g34213"/>
</dbReference>
<dbReference type="AlphaFoldDB" id="A0A914UQ90"/>